<dbReference type="GO" id="GO:0016787">
    <property type="term" value="F:hydrolase activity"/>
    <property type="evidence" value="ECO:0007669"/>
    <property type="project" value="UniProtKB-KW"/>
</dbReference>
<dbReference type="CDD" id="cd04685">
    <property type="entry name" value="NUDIX_Hydrolase"/>
    <property type="match status" value="1"/>
</dbReference>
<accession>A0A542DXA3</accession>
<sequence>MTHDHPTQVPPSQRPHRARRAMRVLVVDDVGRVLLFRDSDLGLDPVPHWWITPGGGVDAGERDEQAAVREVAEETGFVVTEDELVGPLASRTVVHGFSDVVTHQDELFWVVRVPAGEIDTAGHTDEERLTMTSHRWWTRAELDAVDPDPLPTDGREPLWPSEIPRLLDLADAWRPGAPAARLDDVEESSVPVDAA</sequence>
<evidence type="ECO:0000259" key="6">
    <source>
        <dbReference type="PROSITE" id="PS51462"/>
    </source>
</evidence>
<dbReference type="EMBL" id="VFMN01000001">
    <property type="protein sequence ID" value="TQJ07720.1"/>
    <property type="molecule type" value="Genomic_DNA"/>
</dbReference>
<dbReference type="PANTHER" id="PTHR43046:SF12">
    <property type="entry name" value="GDP-MANNOSE MANNOSYL HYDROLASE"/>
    <property type="match status" value="1"/>
</dbReference>
<dbReference type="AlphaFoldDB" id="A0A542DXA3"/>
<dbReference type="InterPro" id="IPR020476">
    <property type="entry name" value="Nudix_hydrolase"/>
</dbReference>
<dbReference type="PANTHER" id="PTHR43046">
    <property type="entry name" value="GDP-MANNOSE MANNOSYL HYDROLASE"/>
    <property type="match status" value="1"/>
</dbReference>
<comment type="similarity">
    <text evidence="2 5">Belongs to the Nudix hydrolase family.</text>
</comment>
<evidence type="ECO:0000256" key="4">
    <source>
        <dbReference type="ARBA" id="ARBA00022842"/>
    </source>
</evidence>
<comment type="cofactor">
    <cofactor evidence="1">
        <name>Mg(2+)</name>
        <dbReference type="ChEBI" id="CHEBI:18420"/>
    </cofactor>
</comment>
<keyword evidence="3 5" id="KW-0378">Hydrolase</keyword>
<evidence type="ECO:0000256" key="5">
    <source>
        <dbReference type="RuleBase" id="RU003476"/>
    </source>
</evidence>
<dbReference type="InterPro" id="IPR020084">
    <property type="entry name" value="NUDIX_hydrolase_CS"/>
</dbReference>
<dbReference type="Gene3D" id="3.90.79.10">
    <property type="entry name" value="Nucleoside Triphosphate Pyrophosphohydrolase"/>
    <property type="match status" value="1"/>
</dbReference>
<dbReference type="InterPro" id="IPR000086">
    <property type="entry name" value="NUDIX_hydrolase_dom"/>
</dbReference>
<dbReference type="InterPro" id="IPR015797">
    <property type="entry name" value="NUDIX_hydrolase-like_dom_sf"/>
</dbReference>
<keyword evidence="4" id="KW-0460">Magnesium</keyword>
<evidence type="ECO:0000256" key="3">
    <source>
        <dbReference type="ARBA" id="ARBA00022801"/>
    </source>
</evidence>
<dbReference type="PROSITE" id="PS51462">
    <property type="entry name" value="NUDIX"/>
    <property type="match status" value="1"/>
</dbReference>
<comment type="caution">
    <text evidence="7">The sequence shown here is derived from an EMBL/GenBank/DDBJ whole genome shotgun (WGS) entry which is preliminary data.</text>
</comment>
<reference evidence="7 8" key="1">
    <citation type="submission" date="2019-06" db="EMBL/GenBank/DDBJ databases">
        <title>Sequencing the genomes of 1000 actinobacteria strains.</title>
        <authorList>
            <person name="Klenk H.-P."/>
        </authorList>
    </citation>
    <scope>NUCLEOTIDE SEQUENCE [LARGE SCALE GENOMIC DNA]</scope>
    <source>
        <strain evidence="7 8">DSM 18607</strain>
    </source>
</reference>
<proteinExistence type="inferred from homology"/>
<evidence type="ECO:0000313" key="7">
    <source>
        <dbReference type="EMBL" id="TQJ07720.1"/>
    </source>
</evidence>
<dbReference type="RefSeq" id="WP_246061051.1">
    <property type="nucleotide sequence ID" value="NZ_BAAAPR010000008.1"/>
</dbReference>
<name>A0A542DXA3_9MICO</name>
<dbReference type="Proteomes" id="UP000317893">
    <property type="component" value="Unassembled WGS sequence"/>
</dbReference>
<protein>
    <submittedName>
        <fullName evidence="7">ADP-ribose pyrophosphatase YjhB (NUDIX family)</fullName>
    </submittedName>
</protein>
<keyword evidence="8" id="KW-1185">Reference proteome</keyword>
<evidence type="ECO:0000256" key="2">
    <source>
        <dbReference type="ARBA" id="ARBA00005582"/>
    </source>
</evidence>
<gene>
    <name evidence="7" type="ORF">FB458_0788</name>
</gene>
<dbReference type="Pfam" id="PF00293">
    <property type="entry name" value="NUDIX"/>
    <property type="match status" value="1"/>
</dbReference>
<organism evidence="7 8">
    <name type="scientific">Lapillicoccus jejuensis</name>
    <dbReference type="NCBI Taxonomy" id="402171"/>
    <lineage>
        <taxon>Bacteria</taxon>
        <taxon>Bacillati</taxon>
        <taxon>Actinomycetota</taxon>
        <taxon>Actinomycetes</taxon>
        <taxon>Micrococcales</taxon>
        <taxon>Intrasporangiaceae</taxon>
        <taxon>Lapillicoccus</taxon>
    </lineage>
</organism>
<dbReference type="SUPFAM" id="SSF55811">
    <property type="entry name" value="Nudix"/>
    <property type="match status" value="1"/>
</dbReference>
<evidence type="ECO:0000313" key="8">
    <source>
        <dbReference type="Proteomes" id="UP000317893"/>
    </source>
</evidence>
<feature type="domain" description="Nudix hydrolase" evidence="6">
    <location>
        <begin position="17"/>
        <end position="162"/>
    </location>
</feature>
<evidence type="ECO:0000256" key="1">
    <source>
        <dbReference type="ARBA" id="ARBA00001946"/>
    </source>
</evidence>
<dbReference type="PRINTS" id="PR00502">
    <property type="entry name" value="NUDIXFAMILY"/>
</dbReference>
<dbReference type="PROSITE" id="PS00893">
    <property type="entry name" value="NUDIX_BOX"/>
    <property type="match status" value="1"/>
</dbReference>